<dbReference type="NCBIfam" id="TIGR01726">
    <property type="entry name" value="HEQRo_perm_3TM"/>
    <property type="match status" value="1"/>
</dbReference>
<evidence type="ECO:0000256" key="3">
    <source>
        <dbReference type="ARBA" id="ARBA00022475"/>
    </source>
</evidence>
<dbReference type="Gene3D" id="1.10.3720.10">
    <property type="entry name" value="MetI-like"/>
    <property type="match status" value="1"/>
</dbReference>
<evidence type="ECO:0000256" key="8">
    <source>
        <dbReference type="RuleBase" id="RU363032"/>
    </source>
</evidence>
<dbReference type="PROSITE" id="PS50928">
    <property type="entry name" value="ABC_TM1"/>
    <property type="match status" value="1"/>
</dbReference>
<name>A0A497EJY3_9CREN</name>
<dbReference type="AlphaFoldDB" id="A0A497EJY3"/>
<proteinExistence type="inferred from homology"/>
<feature type="transmembrane region" description="Helical" evidence="8">
    <location>
        <begin position="68"/>
        <end position="88"/>
    </location>
</feature>
<evidence type="ECO:0000256" key="4">
    <source>
        <dbReference type="ARBA" id="ARBA00022692"/>
    </source>
</evidence>
<dbReference type="GO" id="GO:0022857">
    <property type="term" value="F:transmembrane transporter activity"/>
    <property type="evidence" value="ECO:0007669"/>
    <property type="project" value="InterPro"/>
</dbReference>
<feature type="domain" description="ABC transmembrane type-1" evidence="9">
    <location>
        <begin position="29"/>
        <end position="181"/>
    </location>
</feature>
<gene>
    <name evidence="10" type="ORF">DRJ31_10630</name>
</gene>
<accession>A0A497EJY3</accession>
<evidence type="ECO:0000256" key="6">
    <source>
        <dbReference type="ARBA" id="ARBA00022989"/>
    </source>
</evidence>
<keyword evidence="6 8" id="KW-1133">Transmembrane helix</keyword>
<dbReference type="CDD" id="cd06261">
    <property type="entry name" value="TM_PBP2"/>
    <property type="match status" value="1"/>
</dbReference>
<dbReference type="InterPro" id="IPR035906">
    <property type="entry name" value="MetI-like_sf"/>
</dbReference>
<keyword evidence="7 8" id="KW-0472">Membrane</keyword>
<dbReference type="EMBL" id="QMQV01000219">
    <property type="protein sequence ID" value="RLE45931.1"/>
    <property type="molecule type" value="Genomic_DNA"/>
</dbReference>
<keyword evidence="2 8" id="KW-0813">Transport</keyword>
<protein>
    <submittedName>
        <fullName evidence="10">Amino acid ABC transporter permease</fullName>
    </submittedName>
</protein>
<dbReference type="Pfam" id="PF00528">
    <property type="entry name" value="BPD_transp_1"/>
    <property type="match status" value="1"/>
</dbReference>
<dbReference type="GO" id="GO:0006865">
    <property type="term" value="P:amino acid transport"/>
    <property type="evidence" value="ECO:0007669"/>
    <property type="project" value="UniProtKB-KW"/>
</dbReference>
<reference evidence="10 11" key="1">
    <citation type="submission" date="2018-06" db="EMBL/GenBank/DDBJ databases">
        <title>Extensive metabolic versatility and redundancy in microbially diverse, dynamic hydrothermal sediments.</title>
        <authorList>
            <person name="Dombrowski N."/>
            <person name="Teske A."/>
            <person name="Baker B.J."/>
        </authorList>
    </citation>
    <scope>NUCLEOTIDE SEQUENCE [LARGE SCALE GENOMIC DNA]</scope>
    <source>
        <strain evidence="10">B66_G16</strain>
    </source>
</reference>
<dbReference type="InterPro" id="IPR000515">
    <property type="entry name" value="MetI-like"/>
</dbReference>
<comment type="subcellular location">
    <subcellularLocation>
        <location evidence="1 8">Cell membrane</location>
        <topology evidence="1 8">Multi-pass membrane protein</topology>
    </subcellularLocation>
</comment>
<dbReference type="InterPro" id="IPR043429">
    <property type="entry name" value="ArtM/GltK/GlnP/TcyL/YhdX-like"/>
</dbReference>
<dbReference type="GO" id="GO:0043190">
    <property type="term" value="C:ATP-binding cassette (ABC) transporter complex"/>
    <property type="evidence" value="ECO:0007669"/>
    <property type="project" value="InterPro"/>
</dbReference>
<evidence type="ECO:0000256" key="2">
    <source>
        <dbReference type="ARBA" id="ARBA00022448"/>
    </source>
</evidence>
<dbReference type="PANTHER" id="PTHR30614:SF0">
    <property type="entry name" value="L-CYSTINE TRANSPORT SYSTEM PERMEASE PROTEIN TCYL"/>
    <property type="match status" value="1"/>
</dbReference>
<keyword evidence="3" id="KW-1003">Cell membrane</keyword>
<comment type="similarity">
    <text evidence="8">Belongs to the binding-protein-dependent transport system permease family.</text>
</comment>
<dbReference type="Proteomes" id="UP000278475">
    <property type="component" value="Unassembled WGS sequence"/>
</dbReference>
<dbReference type="InterPro" id="IPR010065">
    <property type="entry name" value="AA_ABC_transptr_permease_3TM"/>
</dbReference>
<dbReference type="SUPFAM" id="SSF161098">
    <property type="entry name" value="MetI-like"/>
    <property type="match status" value="1"/>
</dbReference>
<sequence>MLRAYGMPVSIENFLYVLLKYGPHLVNGLENTIIITILSFTIGFLLGLPLSILRVYAPKPLSLISIAYIELIRGTPMVVQLFIIYYGLPSAGIVKLTPLQAAIIGIGINSAAYQAEYFRTALKAIRSEQIEAALSLGMTRLQTIRYVVLPQAFRIVLPAWTNELIYLLKYSSIAMLVTVME</sequence>
<organism evidence="10 11">
    <name type="scientific">Thermoproteota archaeon</name>
    <dbReference type="NCBI Taxonomy" id="2056631"/>
    <lineage>
        <taxon>Archaea</taxon>
        <taxon>Thermoproteota</taxon>
    </lineage>
</organism>
<feature type="non-terminal residue" evidence="10">
    <location>
        <position position="181"/>
    </location>
</feature>
<evidence type="ECO:0000256" key="5">
    <source>
        <dbReference type="ARBA" id="ARBA00022970"/>
    </source>
</evidence>
<evidence type="ECO:0000256" key="7">
    <source>
        <dbReference type="ARBA" id="ARBA00023136"/>
    </source>
</evidence>
<evidence type="ECO:0000259" key="9">
    <source>
        <dbReference type="PROSITE" id="PS50928"/>
    </source>
</evidence>
<dbReference type="PANTHER" id="PTHR30614">
    <property type="entry name" value="MEMBRANE COMPONENT OF AMINO ACID ABC TRANSPORTER"/>
    <property type="match status" value="1"/>
</dbReference>
<evidence type="ECO:0000313" key="10">
    <source>
        <dbReference type="EMBL" id="RLE45931.1"/>
    </source>
</evidence>
<keyword evidence="5" id="KW-0029">Amino-acid transport</keyword>
<evidence type="ECO:0000256" key="1">
    <source>
        <dbReference type="ARBA" id="ARBA00004651"/>
    </source>
</evidence>
<keyword evidence="4 8" id="KW-0812">Transmembrane</keyword>
<evidence type="ECO:0000313" key="11">
    <source>
        <dbReference type="Proteomes" id="UP000278475"/>
    </source>
</evidence>
<feature type="transmembrane region" description="Helical" evidence="8">
    <location>
        <begin position="33"/>
        <end position="56"/>
    </location>
</feature>
<comment type="caution">
    <text evidence="10">The sequence shown here is derived from an EMBL/GenBank/DDBJ whole genome shotgun (WGS) entry which is preliminary data.</text>
</comment>